<gene>
    <name evidence="2" type="ORF">BILFYP9_04952</name>
</gene>
<dbReference type="RefSeq" id="WP_138291643.1">
    <property type="nucleotide sequence ID" value="NZ_BAABZC010000002.1"/>
</dbReference>
<keyword evidence="1" id="KW-1133">Transmembrane helix</keyword>
<proteinExistence type="predicted"/>
<feature type="transmembrane region" description="Helical" evidence="1">
    <location>
        <begin position="33"/>
        <end position="51"/>
    </location>
</feature>
<feature type="transmembrane region" description="Helical" evidence="1">
    <location>
        <begin position="63"/>
        <end position="82"/>
    </location>
</feature>
<keyword evidence="1" id="KW-0472">Membrane</keyword>
<sequence>MEQRKPYVDKRNEPTRTPHREKYAFFNKHIKEMIAGIIILVIIVILAFVLLCETDATVKGEIIGIYKAIAMIIVGVICGANLKE</sequence>
<accession>A0A6N2XIF7</accession>
<evidence type="ECO:0000313" key="2">
    <source>
        <dbReference type="EMBL" id="VYT54002.1"/>
    </source>
</evidence>
<protein>
    <submittedName>
        <fullName evidence="2">Uncharacterized protein</fullName>
    </submittedName>
</protein>
<dbReference type="EMBL" id="CACRSU010000051">
    <property type="protein sequence ID" value="VYT54002.1"/>
    <property type="molecule type" value="Genomic_DNA"/>
</dbReference>
<reference evidence="2" key="1">
    <citation type="submission" date="2019-11" db="EMBL/GenBank/DDBJ databases">
        <authorList>
            <person name="Feng L."/>
        </authorList>
    </citation>
    <scope>NUCLEOTIDE SEQUENCE</scope>
    <source>
        <strain evidence="2">BintestinalisLFYP9</strain>
    </source>
</reference>
<organism evidence="2">
    <name type="scientific">Bacteroides intestinalis</name>
    <dbReference type="NCBI Taxonomy" id="329854"/>
    <lineage>
        <taxon>Bacteria</taxon>
        <taxon>Pseudomonadati</taxon>
        <taxon>Bacteroidota</taxon>
        <taxon>Bacteroidia</taxon>
        <taxon>Bacteroidales</taxon>
        <taxon>Bacteroidaceae</taxon>
        <taxon>Bacteroides</taxon>
    </lineage>
</organism>
<name>A0A6N2XIF7_9BACE</name>
<keyword evidence="1" id="KW-0812">Transmembrane</keyword>
<dbReference type="AlphaFoldDB" id="A0A6N2XIF7"/>
<evidence type="ECO:0000256" key="1">
    <source>
        <dbReference type="SAM" id="Phobius"/>
    </source>
</evidence>